<protein>
    <submittedName>
        <fullName evidence="1">Uncharacterized protein</fullName>
    </submittedName>
</protein>
<sequence length="86" mass="9740">MAREELLGWISSLALRRHGWVGLHGRRCWPPQWHVQPSLNATLAHHCPSPMLPPTTIAWNRLHSAHSGTSYQHNHCDNNLVGDHVS</sequence>
<evidence type="ECO:0000313" key="2">
    <source>
        <dbReference type="Proteomes" id="UP001164776"/>
    </source>
</evidence>
<gene>
    <name evidence="1" type="ORF">BS78_K152700</name>
</gene>
<evidence type="ECO:0000313" key="1">
    <source>
        <dbReference type="EMBL" id="KAJ1255839.1"/>
    </source>
</evidence>
<dbReference type="EMBL" id="MU629632">
    <property type="protein sequence ID" value="KAJ1255839.1"/>
    <property type="molecule type" value="Genomic_DNA"/>
</dbReference>
<dbReference type="AlphaFoldDB" id="A0A9W7XCL8"/>
<reference evidence="1 2" key="1">
    <citation type="submission" date="2022-10" db="EMBL/GenBank/DDBJ databases">
        <title>WGS assembly of Paspalum vaginatum 540-79.</title>
        <authorList>
            <person name="Sun G."/>
            <person name="Wase N."/>
            <person name="Shu S."/>
            <person name="Jenkins J."/>
            <person name="Zhou B."/>
            <person name="Torres-Rodriguez J."/>
            <person name="Chen C."/>
            <person name="Sandor L."/>
            <person name="Plott C."/>
            <person name="Yoshinga Y."/>
            <person name="Daum C."/>
            <person name="Qi P."/>
            <person name="Barry K."/>
            <person name="Lipzen A."/>
            <person name="Berry L."/>
            <person name="Pedersen C."/>
            <person name="Gottilla T."/>
            <person name="Foltz A."/>
            <person name="Yu H."/>
            <person name="O'Malley R."/>
            <person name="Zhang C."/>
            <person name="Devos K."/>
            <person name="Sigmon B."/>
            <person name="Yu B."/>
            <person name="Obata T."/>
            <person name="Schmutz J."/>
            <person name="Schnable J."/>
        </authorList>
    </citation>
    <scope>NUCLEOTIDE SEQUENCE [LARGE SCALE GENOMIC DNA]</scope>
    <source>
        <strain evidence="2">cv. 540-79</strain>
    </source>
</reference>
<dbReference type="Proteomes" id="UP001164776">
    <property type="component" value="Unassembled WGS sequence"/>
</dbReference>
<name>A0A9W7XCL8_9POAL</name>
<comment type="caution">
    <text evidence="1">The sequence shown here is derived from an EMBL/GenBank/DDBJ whole genome shotgun (WGS) entry which is preliminary data.</text>
</comment>
<keyword evidence="2" id="KW-1185">Reference proteome</keyword>
<accession>A0A9W7XCL8</accession>
<proteinExistence type="predicted"/>
<organism evidence="1 2">
    <name type="scientific">Paspalum vaginatum</name>
    <name type="common">seashore paspalum</name>
    <dbReference type="NCBI Taxonomy" id="158149"/>
    <lineage>
        <taxon>Eukaryota</taxon>
        <taxon>Viridiplantae</taxon>
        <taxon>Streptophyta</taxon>
        <taxon>Embryophyta</taxon>
        <taxon>Tracheophyta</taxon>
        <taxon>Spermatophyta</taxon>
        <taxon>Magnoliopsida</taxon>
        <taxon>Liliopsida</taxon>
        <taxon>Poales</taxon>
        <taxon>Poaceae</taxon>
        <taxon>PACMAD clade</taxon>
        <taxon>Panicoideae</taxon>
        <taxon>Andropogonodae</taxon>
        <taxon>Paspaleae</taxon>
        <taxon>Paspalinae</taxon>
        <taxon>Paspalum</taxon>
    </lineage>
</organism>